<evidence type="ECO:0008006" key="3">
    <source>
        <dbReference type="Google" id="ProtNLM"/>
    </source>
</evidence>
<feature type="region of interest" description="Disordered" evidence="1">
    <location>
        <begin position="94"/>
        <end position="115"/>
    </location>
</feature>
<sequence>MHATDTEHMPQDYEAITQQIRTAVLCDVESFMTEKIADLWKRGNQRFQSMQSKHKESLEKLAQEVSACSEMQRLLEIENEQLKQEVTHLAGKFSRTATGPGRYRTNEDFTDGRPDPPFNLMSESPPYRCAGVESYSVFPEPSKVGQVFPQSIFESPVSMYSPGSKEKADEMTVEGYASGTDASFPFSDIPPFPFFPGPTNSVATPLLLADALGTQTPSRTPISLASSLTSQPGTTKTRNTFSFMLRKADGAHLGLELSHEHQRALRVEAIHPGAVEAWNRQCAGRSSSDKAVFVGDRIVSVNDVSGDSEKMMDECRNKILLKFSIVRERSQSTPLGCTFSFRADASEFVPMQVSTDPSSAVRPDLTHPVLQRV</sequence>
<organism evidence="2">
    <name type="scientific">Noctiluca scintillans</name>
    <name type="common">Sea sparkle</name>
    <name type="synonym">Red tide dinoflagellate</name>
    <dbReference type="NCBI Taxonomy" id="2966"/>
    <lineage>
        <taxon>Eukaryota</taxon>
        <taxon>Sar</taxon>
        <taxon>Alveolata</taxon>
        <taxon>Dinophyceae</taxon>
        <taxon>Noctilucales</taxon>
        <taxon>Noctilucaceae</taxon>
        <taxon>Noctiluca</taxon>
    </lineage>
</organism>
<dbReference type="EMBL" id="HBFQ01051240">
    <property type="protein sequence ID" value="CAD8862176.1"/>
    <property type="molecule type" value="Transcribed_RNA"/>
</dbReference>
<reference evidence="2" key="1">
    <citation type="submission" date="2021-01" db="EMBL/GenBank/DDBJ databases">
        <authorList>
            <person name="Corre E."/>
            <person name="Pelletier E."/>
            <person name="Niang G."/>
            <person name="Scheremetjew M."/>
            <person name="Finn R."/>
            <person name="Kale V."/>
            <person name="Holt S."/>
            <person name="Cochrane G."/>
            <person name="Meng A."/>
            <person name="Brown T."/>
            <person name="Cohen L."/>
        </authorList>
    </citation>
    <scope>NUCLEOTIDE SEQUENCE</scope>
</reference>
<protein>
    <recommendedName>
        <fullName evidence="3">PDZ domain-containing protein</fullName>
    </recommendedName>
</protein>
<evidence type="ECO:0000256" key="1">
    <source>
        <dbReference type="SAM" id="MobiDB-lite"/>
    </source>
</evidence>
<evidence type="ECO:0000313" key="2">
    <source>
        <dbReference type="EMBL" id="CAD8862176.1"/>
    </source>
</evidence>
<name>A0A7S1FF63_NOCSC</name>
<feature type="compositionally biased region" description="Basic and acidic residues" evidence="1">
    <location>
        <begin position="104"/>
        <end position="114"/>
    </location>
</feature>
<gene>
    <name evidence="2" type="ORF">NSCI0253_LOCUS36531</name>
</gene>
<accession>A0A7S1FF63</accession>
<proteinExistence type="predicted"/>
<dbReference type="AlphaFoldDB" id="A0A7S1FF63"/>